<dbReference type="KEGG" id="tim:GMBLW1_32960"/>
<gene>
    <name evidence="1" type="ORF">GMBLW1_32960</name>
</gene>
<dbReference type="EMBL" id="LR586016">
    <property type="protein sequence ID" value="VIP00664.1"/>
    <property type="molecule type" value="Genomic_DNA"/>
</dbReference>
<organism evidence="1">
    <name type="scientific">Tuwongella immobilis</name>
    <dbReference type="NCBI Taxonomy" id="692036"/>
    <lineage>
        <taxon>Bacteria</taxon>
        <taxon>Pseudomonadati</taxon>
        <taxon>Planctomycetota</taxon>
        <taxon>Planctomycetia</taxon>
        <taxon>Gemmatales</taxon>
        <taxon>Gemmataceae</taxon>
        <taxon>Tuwongella</taxon>
    </lineage>
</organism>
<evidence type="ECO:0000313" key="2">
    <source>
        <dbReference type="Proteomes" id="UP000464378"/>
    </source>
</evidence>
<proteinExistence type="predicted"/>
<protein>
    <submittedName>
        <fullName evidence="1">Uncharacterized protein</fullName>
    </submittedName>
</protein>
<name>A0A6C2YH33_9BACT</name>
<dbReference type="AlphaFoldDB" id="A0A6C2YH33"/>
<accession>A0A6C2YH33</accession>
<reference evidence="1" key="1">
    <citation type="submission" date="2019-04" db="EMBL/GenBank/DDBJ databases">
        <authorList>
            <consortium name="Science for Life Laboratories"/>
        </authorList>
    </citation>
    <scope>NUCLEOTIDE SEQUENCE</scope>
    <source>
        <strain evidence="1">MBLW1</strain>
    </source>
</reference>
<dbReference type="Proteomes" id="UP000464378">
    <property type="component" value="Chromosome"/>
</dbReference>
<dbReference type="InParanoid" id="A0A6C2YH33"/>
<dbReference type="RefSeq" id="WP_162655863.1">
    <property type="nucleotide sequence ID" value="NZ_LR593887.1"/>
</dbReference>
<evidence type="ECO:0000313" key="1">
    <source>
        <dbReference type="EMBL" id="VIP00664.1"/>
    </source>
</evidence>
<sequence>MKVDAGRGKLYSALKTVRHQWDAFEESWQDPMRQDFEEQIWEPLNRMSVDTLQAIDQLAQIFAEMRHECEGRGRDE</sequence>
<dbReference type="EMBL" id="LR593887">
    <property type="protein sequence ID" value="VTR96746.1"/>
    <property type="molecule type" value="Genomic_DNA"/>
</dbReference>
<keyword evidence="2" id="KW-1185">Reference proteome</keyword>